<gene>
    <name evidence="2" type="ORF">SAMN05444380_11473</name>
</gene>
<dbReference type="InParanoid" id="A0A1I2BY88"/>
<keyword evidence="3" id="KW-1185">Reference proteome</keyword>
<evidence type="ECO:0000256" key="1">
    <source>
        <dbReference type="SAM" id="Phobius"/>
    </source>
</evidence>
<accession>A0A1I2BY88</accession>
<feature type="transmembrane region" description="Helical" evidence="1">
    <location>
        <begin position="6"/>
        <end position="29"/>
    </location>
</feature>
<sequence length="33" mass="3823">MELAWLKFIHVLIVENILAMLVALVYNLLNLLV</sequence>
<protein>
    <submittedName>
        <fullName evidence="2">Uncharacterized protein</fullName>
    </submittedName>
</protein>
<reference evidence="2 3" key="1">
    <citation type="submission" date="2016-10" db="EMBL/GenBank/DDBJ databases">
        <authorList>
            <person name="de Groot N.N."/>
        </authorList>
    </citation>
    <scope>NUCLEOTIDE SEQUENCE [LARGE SCALE GENOMIC DNA]</scope>
    <source>
        <strain evidence="2 3">DSM 19012</strain>
    </source>
</reference>
<proteinExistence type="predicted"/>
<evidence type="ECO:0000313" key="2">
    <source>
        <dbReference type="EMBL" id="SFE61077.1"/>
    </source>
</evidence>
<dbReference type="STRING" id="385682.SAMN05444380_11473"/>
<dbReference type="Proteomes" id="UP000181976">
    <property type="component" value="Unassembled WGS sequence"/>
</dbReference>
<dbReference type="EMBL" id="FONA01000014">
    <property type="protein sequence ID" value="SFE61077.1"/>
    <property type="molecule type" value="Genomic_DNA"/>
</dbReference>
<dbReference type="AlphaFoldDB" id="A0A1I2BY88"/>
<organism evidence="2 3">
    <name type="scientific">Thermophagus xiamenensis</name>
    <dbReference type="NCBI Taxonomy" id="385682"/>
    <lineage>
        <taxon>Bacteria</taxon>
        <taxon>Pseudomonadati</taxon>
        <taxon>Bacteroidota</taxon>
        <taxon>Bacteroidia</taxon>
        <taxon>Marinilabiliales</taxon>
        <taxon>Marinilabiliaceae</taxon>
        <taxon>Thermophagus</taxon>
    </lineage>
</organism>
<evidence type="ECO:0000313" key="3">
    <source>
        <dbReference type="Proteomes" id="UP000181976"/>
    </source>
</evidence>
<keyword evidence="1" id="KW-1133">Transmembrane helix</keyword>
<name>A0A1I2BY88_9BACT</name>
<keyword evidence="1" id="KW-0812">Transmembrane</keyword>
<keyword evidence="1" id="KW-0472">Membrane</keyword>